<sequence>MADWQSVLPTIISFLLVRQVGAYYCDSGKCEDNEYCCGENICCVSYTVWELWYFWFGLIFFMILLTSCIYMWRSGYRERIIYFGTVPPSYSPLSHKEAHLQASPFLDDCGPLTRNPLMTPPAYEEVVHDYHQKLPPH</sequence>
<dbReference type="RefSeq" id="XP_022308631.1">
    <property type="nucleotide sequence ID" value="XM_022452923.1"/>
</dbReference>
<evidence type="ECO:0000256" key="2">
    <source>
        <dbReference type="SAM" id="SignalP"/>
    </source>
</evidence>
<reference evidence="4" key="1">
    <citation type="submission" date="2025-08" db="UniProtKB">
        <authorList>
            <consortium name="RefSeq"/>
        </authorList>
    </citation>
    <scope>IDENTIFICATION</scope>
    <source>
        <tissue evidence="4">Whole sample</tissue>
    </source>
</reference>
<dbReference type="OrthoDB" id="10070083at2759"/>
<evidence type="ECO:0000256" key="1">
    <source>
        <dbReference type="SAM" id="Phobius"/>
    </source>
</evidence>
<evidence type="ECO:0000313" key="4">
    <source>
        <dbReference type="RefSeq" id="XP_022308631.1"/>
    </source>
</evidence>
<keyword evidence="1" id="KW-0472">Membrane</keyword>
<dbReference type="GeneID" id="111114561"/>
<proteinExistence type="predicted"/>
<gene>
    <name evidence="4" type="primary">LOC111114561</name>
</gene>
<keyword evidence="3" id="KW-1185">Reference proteome</keyword>
<dbReference type="AlphaFoldDB" id="A0A8B8C0N9"/>
<organism evidence="3 4">
    <name type="scientific">Crassostrea virginica</name>
    <name type="common">Eastern oyster</name>
    <dbReference type="NCBI Taxonomy" id="6565"/>
    <lineage>
        <taxon>Eukaryota</taxon>
        <taxon>Metazoa</taxon>
        <taxon>Spiralia</taxon>
        <taxon>Lophotrochozoa</taxon>
        <taxon>Mollusca</taxon>
        <taxon>Bivalvia</taxon>
        <taxon>Autobranchia</taxon>
        <taxon>Pteriomorphia</taxon>
        <taxon>Ostreida</taxon>
        <taxon>Ostreoidea</taxon>
        <taxon>Ostreidae</taxon>
        <taxon>Crassostrea</taxon>
    </lineage>
</organism>
<dbReference type="KEGG" id="cvn:111114561"/>
<accession>A0A8B8C0N9</accession>
<protein>
    <submittedName>
        <fullName evidence="4">WW domain-binding protein 1-like</fullName>
    </submittedName>
</protein>
<feature type="transmembrane region" description="Helical" evidence="1">
    <location>
        <begin position="52"/>
        <end position="72"/>
    </location>
</feature>
<evidence type="ECO:0000313" key="3">
    <source>
        <dbReference type="Proteomes" id="UP000694844"/>
    </source>
</evidence>
<feature type="signal peptide" evidence="2">
    <location>
        <begin position="1"/>
        <end position="22"/>
    </location>
</feature>
<keyword evidence="1" id="KW-1133">Transmembrane helix</keyword>
<keyword evidence="1" id="KW-0812">Transmembrane</keyword>
<dbReference type="Proteomes" id="UP000694844">
    <property type="component" value="Chromosome 9"/>
</dbReference>
<feature type="chain" id="PRO_5034597839" evidence="2">
    <location>
        <begin position="23"/>
        <end position="137"/>
    </location>
</feature>
<keyword evidence="2" id="KW-0732">Signal</keyword>
<name>A0A8B8C0N9_CRAVI</name>